<gene>
    <name evidence="1" type="ORF">OC25_21850</name>
</gene>
<reference evidence="1 2" key="1">
    <citation type="submission" date="2014-10" db="EMBL/GenBank/DDBJ databases">
        <title>Pedobacter Kyungheensis.</title>
        <authorList>
            <person name="Anderson B.M."/>
            <person name="Newman J.D."/>
        </authorList>
    </citation>
    <scope>NUCLEOTIDE SEQUENCE [LARGE SCALE GENOMIC DNA]</scope>
    <source>
        <strain evidence="1 2">KACC 16221</strain>
    </source>
</reference>
<dbReference type="Pfam" id="PF10127">
    <property type="entry name" value="RlaP"/>
    <property type="match status" value="1"/>
</dbReference>
<dbReference type="PANTHER" id="PTHR34817:SF2">
    <property type="entry name" value="NUCLEOTIDYLTRANSFERASE"/>
    <property type="match status" value="1"/>
</dbReference>
<sequence>MKTEIIRKLGEIECAHNIKILFACESGSRGWEFPSPDSDYDVRFIYTRPLDDYLSVSDSPDHLDFPINNELDINGWDIKKVLKLIRKSNTTPFEWLQSPIIYMEHDHFKEDLWKLCQQYFYRKTNVNHYLGIALGALETGTNAGEIKIKKLFYVLRSLLSAKWCLEKNTIAPMTIEPLITLMPENLMEIVRELILLKSTSNEGFLIKIVPQLSAYIDHEFEKCSVGAKDLPKESFSGEALDIFFRKTIKSYDN</sequence>
<accession>A0A0C1FE99</accession>
<evidence type="ECO:0000313" key="2">
    <source>
        <dbReference type="Proteomes" id="UP000031246"/>
    </source>
</evidence>
<comment type="caution">
    <text evidence="1">The sequence shown here is derived from an EMBL/GenBank/DDBJ whole genome shotgun (WGS) entry which is preliminary data.</text>
</comment>
<dbReference type="EMBL" id="JSYN01000030">
    <property type="protein sequence ID" value="KIA91422.1"/>
    <property type="molecule type" value="Genomic_DNA"/>
</dbReference>
<dbReference type="OrthoDB" id="9796845at2"/>
<name>A0A0C1FE99_9SPHI</name>
<protein>
    <submittedName>
        <fullName evidence="1">Nucleotidyltransferase</fullName>
    </submittedName>
</protein>
<keyword evidence="1" id="KW-0808">Transferase</keyword>
<proteinExistence type="predicted"/>
<dbReference type="RefSeq" id="WP_039480572.1">
    <property type="nucleotide sequence ID" value="NZ_JSYN01000030.1"/>
</dbReference>
<dbReference type="GO" id="GO:0016740">
    <property type="term" value="F:transferase activity"/>
    <property type="evidence" value="ECO:0007669"/>
    <property type="project" value="UniProtKB-KW"/>
</dbReference>
<dbReference type="AlphaFoldDB" id="A0A0C1FE99"/>
<dbReference type="PANTHER" id="PTHR34817">
    <property type="entry name" value="NUCLEOTIDYLTRANSFERASE"/>
    <property type="match status" value="1"/>
</dbReference>
<keyword evidence="2" id="KW-1185">Reference proteome</keyword>
<dbReference type="InterPro" id="IPR018775">
    <property type="entry name" value="RlaP"/>
</dbReference>
<organism evidence="1 2">
    <name type="scientific">Pedobacter kyungheensis</name>
    <dbReference type="NCBI Taxonomy" id="1069985"/>
    <lineage>
        <taxon>Bacteria</taxon>
        <taxon>Pseudomonadati</taxon>
        <taxon>Bacteroidota</taxon>
        <taxon>Sphingobacteriia</taxon>
        <taxon>Sphingobacteriales</taxon>
        <taxon>Sphingobacteriaceae</taxon>
        <taxon>Pedobacter</taxon>
    </lineage>
</organism>
<dbReference type="Proteomes" id="UP000031246">
    <property type="component" value="Unassembled WGS sequence"/>
</dbReference>
<evidence type="ECO:0000313" key="1">
    <source>
        <dbReference type="EMBL" id="KIA91422.1"/>
    </source>
</evidence>